<gene>
    <name evidence="2" type="ORF">C8F04DRAFT_1254547</name>
</gene>
<dbReference type="Proteomes" id="UP001218188">
    <property type="component" value="Unassembled WGS sequence"/>
</dbReference>
<feature type="compositionally biased region" description="Low complexity" evidence="1">
    <location>
        <begin position="51"/>
        <end position="64"/>
    </location>
</feature>
<comment type="caution">
    <text evidence="2">The sequence shown here is derived from an EMBL/GenBank/DDBJ whole genome shotgun (WGS) entry which is preliminary data.</text>
</comment>
<keyword evidence="3" id="KW-1185">Reference proteome</keyword>
<evidence type="ECO:0000313" key="2">
    <source>
        <dbReference type="EMBL" id="KAJ7039719.1"/>
    </source>
</evidence>
<accession>A0AAD6T5H6</accession>
<name>A0AAD6T5H6_9AGAR</name>
<protein>
    <submittedName>
        <fullName evidence="2">Uncharacterized protein</fullName>
    </submittedName>
</protein>
<dbReference type="EMBL" id="JARJCM010000025">
    <property type="protein sequence ID" value="KAJ7039719.1"/>
    <property type="molecule type" value="Genomic_DNA"/>
</dbReference>
<evidence type="ECO:0000256" key="1">
    <source>
        <dbReference type="SAM" id="MobiDB-lite"/>
    </source>
</evidence>
<sequence length="204" mass="22663">MDARLSTPTPHSFHTESPLPLPVVVLLMDTEIMPPVFPPLLADTDFRNQARRPIPGPTAGPTAPKSTIDPGRRATSPLTEVSDDEDHRYPPGAQPTIIPRPSGVQRNVETHLQIPAAKLQVIKTTIADAVPTYLDMKKSYSAQDGDALKKYTKYIQDRYPALRNYKDNWALQGLTTNFLKNSKPKMVRRMQNSKIAAINALAQE</sequence>
<evidence type="ECO:0000313" key="3">
    <source>
        <dbReference type="Proteomes" id="UP001218188"/>
    </source>
</evidence>
<reference evidence="2" key="1">
    <citation type="submission" date="2023-03" db="EMBL/GenBank/DDBJ databases">
        <title>Massive genome expansion in bonnet fungi (Mycena s.s.) driven by repeated elements and novel gene families across ecological guilds.</title>
        <authorList>
            <consortium name="Lawrence Berkeley National Laboratory"/>
            <person name="Harder C.B."/>
            <person name="Miyauchi S."/>
            <person name="Viragh M."/>
            <person name="Kuo A."/>
            <person name="Thoen E."/>
            <person name="Andreopoulos B."/>
            <person name="Lu D."/>
            <person name="Skrede I."/>
            <person name="Drula E."/>
            <person name="Henrissat B."/>
            <person name="Morin E."/>
            <person name="Kohler A."/>
            <person name="Barry K."/>
            <person name="LaButti K."/>
            <person name="Morin E."/>
            <person name="Salamov A."/>
            <person name="Lipzen A."/>
            <person name="Mereny Z."/>
            <person name="Hegedus B."/>
            <person name="Baldrian P."/>
            <person name="Stursova M."/>
            <person name="Weitz H."/>
            <person name="Taylor A."/>
            <person name="Grigoriev I.V."/>
            <person name="Nagy L.G."/>
            <person name="Martin F."/>
            <person name="Kauserud H."/>
        </authorList>
    </citation>
    <scope>NUCLEOTIDE SEQUENCE</scope>
    <source>
        <strain evidence="2">CBHHK200</strain>
    </source>
</reference>
<organism evidence="2 3">
    <name type="scientific">Mycena alexandri</name>
    <dbReference type="NCBI Taxonomy" id="1745969"/>
    <lineage>
        <taxon>Eukaryota</taxon>
        <taxon>Fungi</taxon>
        <taxon>Dikarya</taxon>
        <taxon>Basidiomycota</taxon>
        <taxon>Agaricomycotina</taxon>
        <taxon>Agaricomycetes</taxon>
        <taxon>Agaricomycetidae</taxon>
        <taxon>Agaricales</taxon>
        <taxon>Marasmiineae</taxon>
        <taxon>Mycenaceae</taxon>
        <taxon>Mycena</taxon>
    </lineage>
</organism>
<proteinExistence type="predicted"/>
<feature type="region of interest" description="Disordered" evidence="1">
    <location>
        <begin position="49"/>
        <end position="101"/>
    </location>
</feature>
<dbReference type="AlphaFoldDB" id="A0AAD6T5H6"/>